<dbReference type="Proteomes" id="UP000620124">
    <property type="component" value="Unassembled WGS sequence"/>
</dbReference>
<sequence length="751" mass="83285">MHRRDNESHTVNNYISGGVGGAGGAGSAQGQGGDGGTGEGPELNYAFDAIENFTMNNLGLQIQDSNLYTVSGDVSLIIQNSQLRDSHLRLPVLGRGLELGADWSEGSGRELSDTTRSPHRPRYEIGTRHTPYNISSRSHLSITNLTEHNPPSSHTSFSTSVLDFLSRSSQISRTQTAPPITLPPFRLAFPPSGPQSTHPSKCLSRIQGFLSDCSTPGSESGPSNPPLTGPIEHPSPHDRTLLSYFSTPPSQNYKSGGRGGDSLSAVACQYHRFDAPRSVHGSTFITAENINHQHGEAGIHILAREIALEALYNSAESFPQPKCHPETRKELLNELYQWATDSHSDQSVRWLHGPAGAGKSAVMQTLCQRLHAAGRLGGSFFFKRGHPTRGNSSTLFATLAYQLALHRPELKGPISRIVEQDPSFPRRNMDVQLYSLILEPSKSLPGNTPFVLLIDGLDECDGHDIQREILHLIGTTGSKKQARLRILIASRAEAHIRETFEGSLRGVADSTNIQQSFEDIRTYLRDEFSRIHHKHSTMKNIPTPWPSPQILDSLVERSSGYFIYASTAIRFIDDEYFWPCKQLDIIIQNLPLDLESPFATLDELYIQILKGVPSRHLGILSDILSAVVQFPSRFRPRDVDELLSVEPGTVELILCPLHSVLQIVKEKYMPPVIQVHHASFLDFLKDETRSLSFYVGSAEHKTKLGHSILRALSYTYDNPQRNLADLDLYWYVEVHSQSKPILILQYSGSSH</sequence>
<comment type="caution">
    <text evidence="4">The sequence shown here is derived from an EMBL/GenBank/DDBJ whole genome shotgun (WGS) entry which is preliminary data.</text>
</comment>
<protein>
    <submittedName>
        <fullName evidence="4">Putative nwd2 protein</fullName>
    </submittedName>
</protein>
<keyword evidence="1" id="KW-0677">Repeat</keyword>
<dbReference type="Gene3D" id="3.40.50.300">
    <property type="entry name" value="P-loop containing nucleotide triphosphate hydrolases"/>
    <property type="match status" value="1"/>
</dbReference>
<evidence type="ECO:0000256" key="1">
    <source>
        <dbReference type="ARBA" id="ARBA00022737"/>
    </source>
</evidence>
<name>A0A8H7CVJ5_9AGAR</name>
<organism evidence="4 5">
    <name type="scientific">Mycena venus</name>
    <dbReference type="NCBI Taxonomy" id="2733690"/>
    <lineage>
        <taxon>Eukaryota</taxon>
        <taxon>Fungi</taxon>
        <taxon>Dikarya</taxon>
        <taxon>Basidiomycota</taxon>
        <taxon>Agaricomycotina</taxon>
        <taxon>Agaricomycetes</taxon>
        <taxon>Agaricomycetidae</taxon>
        <taxon>Agaricales</taxon>
        <taxon>Marasmiineae</taxon>
        <taxon>Mycenaceae</taxon>
        <taxon>Mycena</taxon>
    </lineage>
</organism>
<gene>
    <name evidence="4" type="ORF">MVEN_01414800</name>
</gene>
<feature type="compositionally biased region" description="Polar residues" evidence="2">
    <location>
        <begin position="243"/>
        <end position="254"/>
    </location>
</feature>
<dbReference type="PANTHER" id="PTHR10039:SF17">
    <property type="entry name" value="FUNGAL STAND N-TERMINAL GOODBYE DOMAIN-CONTAINING PROTEIN-RELATED"/>
    <property type="match status" value="1"/>
</dbReference>
<feature type="compositionally biased region" description="Polar residues" evidence="2">
    <location>
        <begin position="213"/>
        <end position="222"/>
    </location>
</feature>
<feature type="region of interest" description="Disordered" evidence="2">
    <location>
        <begin position="1"/>
        <end position="40"/>
    </location>
</feature>
<reference evidence="4" key="1">
    <citation type="submission" date="2020-05" db="EMBL/GenBank/DDBJ databases">
        <title>Mycena genomes resolve the evolution of fungal bioluminescence.</title>
        <authorList>
            <person name="Tsai I.J."/>
        </authorList>
    </citation>
    <scope>NUCLEOTIDE SEQUENCE</scope>
    <source>
        <strain evidence="4">CCC161011</strain>
    </source>
</reference>
<dbReference type="OrthoDB" id="5967843at2759"/>
<keyword evidence="5" id="KW-1185">Reference proteome</keyword>
<proteinExistence type="predicted"/>
<feature type="region of interest" description="Disordered" evidence="2">
    <location>
        <begin position="213"/>
        <end position="258"/>
    </location>
</feature>
<evidence type="ECO:0000256" key="2">
    <source>
        <dbReference type="SAM" id="MobiDB-lite"/>
    </source>
</evidence>
<feature type="domain" description="Nephrocystin 3-like N-terminal" evidence="3">
    <location>
        <begin position="334"/>
        <end position="491"/>
    </location>
</feature>
<dbReference type="PANTHER" id="PTHR10039">
    <property type="entry name" value="AMELOGENIN"/>
    <property type="match status" value="1"/>
</dbReference>
<evidence type="ECO:0000313" key="5">
    <source>
        <dbReference type="Proteomes" id="UP000620124"/>
    </source>
</evidence>
<dbReference type="SUPFAM" id="SSF52540">
    <property type="entry name" value="P-loop containing nucleoside triphosphate hydrolases"/>
    <property type="match status" value="1"/>
</dbReference>
<dbReference type="InterPro" id="IPR056884">
    <property type="entry name" value="NPHP3-like_N"/>
</dbReference>
<evidence type="ECO:0000259" key="3">
    <source>
        <dbReference type="Pfam" id="PF24883"/>
    </source>
</evidence>
<evidence type="ECO:0000313" key="4">
    <source>
        <dbReference type="EMBL" id="KAF7348943.1"/>
    </source>
</evidence>
<dbReference type="AlphaFoldDB" id="A0A8H7CVJ5"/>
<dbReference type="InterPro" id="IPR027417">
    <property type="entry name" value="P-loop_NTPase"/>
</dbReference>
<dbReference type="EMBL" id="JACAZI010000011">
    <property type="protein sequence ID" value="KAF7348943.1"/>
    <property type="molecule type" value="Genomic_DNA"/>
</dbReference>
<feature type="compositionally biased region" description="Gly residues" evidence="2">
    <location>
        <begin position="17"/>
        <end position="39"/>
    </location>
</feature>
<dbReference type="Pfam" id="PF24883">
    <property type="entry name" value="NPHP3_N"/>
    <property type="match status" value="1"/>
</dbReference>
<feature type="region of interest" description="Disordered" evidence="2">
    <location>
        <begin position="101"/>
        <end position="131"/>
    </location>
</feature>
<accession>A0A8H7CVJ5</accession>
<feature type="region of interest" description="Disordered" evidence="2">
    <location>
        <begin position="170"/>
        <end position="201"/>
    </location>
</feature>